<reference evidence="1 2" key="1">
    <citation type="journal article" date="2015" name="Proc. Natl. Acad. Sci. U.S.A.">
        <title>The resurrection genome of Boea hygrometrica: A blueprint for survival of dehydration.</title>
        <authorList>
            <person name="Xiao L."/>
            <person name="Yang G."/>
            <person name="Zhang L."/>
            <person name="Yang X."/>
            <person name="Zhao S."/>
            <person name="Ji Z."/>
            <person name="Zhou Q."/>
            <person name="Hu M."/>
            <person name="Wang Y."/>
            <person name="Chen M."/>
            <person name="Xu Y."/>
            <person name="Jin H."/>
            <person name="Xiao X."/>
            <person name="Hu G."/>
            <person name="Bao F."/>
            <person name="Hu Y."/>
            <person name="Wan P."/>
            <person name="Li L."/>
            <person name="Deng X."/>
            <person name="Kuang T."/>
            <person name="Xiang C."/>
            <person name="Zhu J.K."/>
            <person name="Oliver M.J."/>
            <person name="He Y."/>
        </authorList>
    </citation>
    <scope>NUCLEOTIDE SEQUENCE [LARGE SCALE GENOMIC DNA]</scope>
    <source>
        <strain evidence="2">cv. XS01</strain>
    </source>
</reference>
<dbReference type="Proteomes" id="UP000250235">
    <property type="component" value="Unassembled WGS sequence"/>
</dbReference>
<gene>
    <name evidence="1" type="ORF">F511_26982</name>
</gene>
<dbReference type="AlphaFoldDB" id="A0A2Z7AB66"/>
<dbReference type="EMBL" id="KV017170">
    <property type="protein sequence ID" value="KZV18968.1"/>
    <property type="molecule type" value="Genomic_DNA"/>
</dbReference>
<organism evidence="1 2">
    <name type="scientific">Dorcoceras hygrometricum</name>
    <dbReference type="NCBI Taxonomy" id="472368"/>
    <lineage>
        <taxon>Eukaryota</taxon>
        <taxon>Viridiplantae</taxon>
        <taxon>Streptophyta</taxon>
        <taxon>Embryophyta</taxon>
        <taxon>Tracheophyta</taxon>
        <taxon>Spermatophyta</taxon>
        <taxon>Magnoliopsida</taxon>
        <taxon>eudicotyledons</taxon>
        <taxon>Gunneridae</taxon>
        <taxon>Pentapetalae</taxon>
        <taxon>asterids</taxon>
        <taxon>lamiids</taxon>
        <taxon>Lamiales</taxon>
        <taxon>Gesneriaceae</taxon>
        <taxon>Didymocarpoideae</taxon>
        <taxon>Trichosporeae</taxon>
        <taxon>Loxocarpinae</taxon>
        <taxon>Dorcoceras</taxon>
    </lineage>
</organism>
<keyword evidence="2" id="KW-1185">Reference proteome</keyword>
<evidence type="ECO:0000313" key="1">
    <source>
        <dbReference type="EMBL" id="KZV18968.1"/>
    </source>
</evidence>
<sequence>MLMTAPVTILTEKTVHRFVAINEKFSVEDVTDEPRVRKTPVKKAVSQKRPAVGVEAALVVKKKRTTKGKPMVIAQEAVPLHIIEAIANAPVEQPPVPKIKSQKRRRRLVLSAGDGTVDEQPAAEVESTVEKQPAVTVSPATVEVSLPSASVDISRITLGKEIHIPDVTERTWYLAGLPQIPVDDKGKEPLLQKDPVKGNPVQEQILLIGADVECLVQLREKVIGEVEEFFHSFSRLKWAKLQQEDFSAKIEQVLTWAETDSTIIALQRKAYVLLKYREMLLRKFIEARILNFVPGEVESATDLKILDRLSDIHLFVLEELKDKSQEHSLRWDRTCCSKIFEGRIHDRGAVIARSNTNTKSSCWIRKMLIVDGTWVIEPCADYWKPIPRAELSSMVIIPSRLSYVDTLPPMCDFFNLLRKRWADVCIEVAQFFASGKLLLVGVIARSNTNTKSSCWIRKMLIVDGTWVIEPCADYWKPIPRAELSSMVIIPSRLSYVDTLPPMCDFFNLLRKRWADVCIEVAQFFASGKLLLVGSINFCRGLSVVEPVASFAPRQPTVFSLRVSQFCTVFIEYNFFSSLLSTVDFSSLRSVVIADRGIDISVDSGVQRSSVLLTELIEQDVQIADATVFESQNVQIIQISVLVTPFVQLLDEHIFSASTSENSAMHFDETDIATTVSSLPTVSTDLSTSLANLQTILSEHIDASQGGILSKLHKIEQGFRDSLRQQEEAFKTLIQGARQESRNIDNVQTLRFNEFRKNVLAQNASVFTGLTDVRKEVQDINAKVDIVATGLNEVLKDVEATKEAISHLLLDFQSQAQANYIILTEQLGQLVDYINRGGNAKKGKERAAEDLNHHLPFKSETVAMQVVVVMLVSVVGLQLMGYPDASYSNPDERYSESVFDIKSVASYSNVELSDVGYSDLHIQT</sequence>
<evidence type="ECO:0000313" key="2">
    <source>
        <dbReference type="Proteomes" id="UP000250235"/>
    </source>
</evidence>
<proteinExistence type="predicted"/>
<protein>
    <submittedName>
        <fullName evidence="1">Sorting nexin 2B-like</fullName>
    </submittedName>
</protein>
<accession>A0A2Z7AB66</accession>
<name>A0A2Z7AB66_9LAMI</name>